<dbReference type="PROSITE" id="PS50885">
    <property type="entry name" value="HAMP"/>
    <property type="match status" value="1"/>
</dbReference>
<dbReference type="FunFam" id="1.10.287.950:FF:000002">
    <property type="entry name" value="Methyl-accepting chemotaxis protein"/>
    <property type="match status" value="1"/>
</dbReference>
<accession>A0A916XH32</accession>
<protein>
    <submittedName>
        <fullName evidence="9">Methyl-accepting chemotaxis protein</fullName>
    </submittedName>
</protein>
<evidence type="ECO:0000313" key="9">
    <source>
        <dbReference type="EMBL" id="GGC71534.1"/>
    </source>
</evidence>
<evidence type="ECO:0000256" key="6">
    <source>
        <dbReference type="SAM" id="Phobius"/>
    </source>
</evidence>
<keyword evidence="4" id="KW-0175">Coiled coil</keyword>
<dbReference type="CDD" id="cd19411">
    <property type="entry name" value="MCP2201-like_sensor"/>
    <property type="match status" value="1"/>
</dbReference>
<keyword evidence="6" id="KW-1133">Transmembrane helix</keyword>
<dbReference type="GO" id="GO:0005886">
    <property type="term" value="C:plasma membrane"/>
    <property type="evidence" value="ECO:0007669"/>
    <property type="project" value="TreeGrafter"/>
</dbReference>
<keyword evidence="1" id="KW-0488">Methylation</keyword>
<dbReference type="InterPro" id="IPR047347">
    <property type="entry name" value="YvaQ-like_sensor"/>
</dbReference>
<name>A0A916XH32_9BURK</name>
<dbReference type="SUPFAM" id="SSF58104">
    <property type="entry name" value="Methyl-accepting chemotaxis protein (MCP) signaling domain"/>
    <property type="match status" value="1"/>
</dbReference>
<dbReference type="InterPro" id="IPR003660">
    <property type="entry name" value="HAMP_dom"/>
</dbReference>
<evidence type="ECO:0000256" key="1">
    <source>
        <dbReference type="ARBA" id="ARBA00022481"/>
    </source>
</evidence>
<dbReference type="InterPro" id="IPR024478">
    <property type="entry name" value="HlyB_4HB_MCP"/>
</dbReference>
<evidence type="ECO:0000256" key="2">
    <source>
        <dbReference type="ARBA" id="ARBA00029447"/>
    </source>
</evidence>
<dbReference type="EMBL" id="BMED01000002">
    <property type="protein sequence ID" value="GGC71534.1"/>
    <property type="molecule type" value="Genomic_DNA"/>
</dbReference>
<keyword evidence="6" id="KW-0812">Transmembrane</keyword>
<proteinExistence type="inferred from homology"/>
<dbReference type="CDD" id="cd11386">
    <property type="entry name" value="MCP_signal"/>
    <property type="match status" value="1"/>
</dbReference>
<feature type="transmembrane region" description="Helical" evidence="6">
    <location>
        <begin position="12"/>
        <end position="32"/>
    </location>
</feature>
<dbReference type="AlphaFoldDB" id="A0A916XH32"/>
<feature type="coiled-coil region" evidence="4">
    <location>
        <begin position="476"/>
        <end position="507"/>
    </location>
</feature>
<dbReference type="GO" id="GO:0007165">
    <property type="term" value="P:signal transduction"/>
    <property type="evidence" value="ECO:0007669"/>
    <property type="project" value="UniProtKB-KW"/>
</dbReference>
<keyword evidence="3" id="KW-0807">Transducer</keyword>
<dbReference type="SMART" id="SM00304">
    <property type="entry name" value="HAMP"/>
    <property type="match status" value="1"/>
</dbReference>
<evidence type="ECO:0000313" key="10">
    <source>
        <dbReference type="Proteomes" id="UP000637423"/>
    </source>
</evidence>
<dbReference type="SMART" id="SM00283">
    <property type="entry name" value="MA"/>
    <property type="match status" value="1"/>
</dbReference>
<organism evidence="9 10">
    <name type="scientific">Undibacterium terreum</name>
    <dbReference type="NCBI Taxonomy" id="1224302"/>
    <lineage>
        <taxon>Bacteria</taxon>
        <taxon>Pseudomonadati</taxon>
        <taxon>Pseudomonadota</taxon>
        <taxon>Betaproteobacteria</taxon>
        <taxon>Burkholderiales</taxon>
        <taxon>Oxalobacteraceae</taxon>
        <taxon>Undibacterium</taxon>
    </lineage>
</organism>
<comment type="similarity">
    <text evidence="2">Belongs to the methyl-accepting chemotaxis (MCP) protein family.</text>
</comment>
<evidence type="ECO:0000256" key="4">
    <source>
        <dbReference type="SAM" id="Coils"/>
    </source>
</evidence>
<feature type="compositionally biased region" description="Polar residues" evidence="5">
    <location>
        <begin position="285"/>
        <end position="304"/>
    </location>
</feature>
<keyword evidence="10" id="KW-1185">Reference proteome</keyword>
<gene>
    <name evidence="9" type="ORF">GCM10011396_18260</name>
</gene>
<feature type="domain" description="Methyl-accepting transducer" evidence="7">
    <location>
        <begin position="269"/>
        <end position="498"/>
    </location>
</feature>
<dbReference type="InterPro" id="IPR004089">
    <property type="entry name" value="MCPsignal_dom"/>
</dbReference>
<dbReference type="GO" id="GO:0004888">
    <property type="term" value="F:transmembrane signaling receptor activity"/>
    <property type="evidence" value="ECO:0007669"/>
    <property type="project" value="TreeGrafter"/>
</dbReference>
<feature type="region of interest" description="Disordered" evidence="5">
    <location>
        <begin position="563"/>
        <end position="587"/>
    </location>
</feature>
<feature type="domain" description="HAMP" evidence="8">
    <location>
        <begin position="212"/>
        <end position="264"/>
    </location>
</feature>
<dbReference type="GO" id="GO:0006935">
    <property type="term" value="P:chemotaxis"/>
    <property type="evidence" value="ECO:0007669"/>
    <property type="project" value="TreeGrafter"/>
</dbReference>
<evidence type="ECO:0000256" key="5">
    <source>
        <dbReference type="SAM" id="MobiDB-lite"/>
    </source>
</evidence>
<dbReference type="PROSITE" id="PS50111">
    <property type="entry name" value="CHEMOTAXIS_TRANSDUC_2"/>
    <property type="match status" value="1"/>
</dbReference>
<keyword evidence="6" id="KW-0472">Membrane</keyword>
<dbReference type="Pfam" id="PF00015">
    <property type="entry name" value="MCPsignal"/>
    <property type="match status" value="1"/>
</dbReference>
<dbReference type="Proteomes" id="UP000637423">
    <property type="component" value="Unassembled WGS sequence"/>
</dbReference>
<evidence type="ECO:0000259" key="7">
    <source>
        <dbReference type="PROSITE" id="PS50111"/>
    </source>
</evidence>
<sequence>MNFNNFKIGARLAIAFGAVILVLLLMLTISAVRLTSIGSSSKNIVGNNWPAASLAFKINTLVRENGSRTVELFLLPDKDARIKQYGFIDKNKKEIVDSVEKLSKLATTPEQKSALEKFKLTRATFVASFTKVADLIELDQRDDALKMMTSSTFPALEAVLADLSVILEQQNKEMDANGMHITDDISFSRTLVLSLGFIGLVVSIFFALWITRSITAPIAEAVTVARRVADGDLTGKIEVNSRDETGQLLSALADMNNSLVMTIGQVHSSTETISTASSEIASGNADLSSRTESQASSLEETASSMEELTSTVKQNADNARQANQLVVSASEVAVKGGNVVGQVVTTMGSIKESSRKIVDIIGVIDGIAFQTNILALNAAVEAARAGEQGRGFAVVATEVRNLAQRSAAAAKEIKELIGDSVEKVDHGSKLVDEAGQTMDEIVTSVKHVADIMSEITAASQEQSSGIEQVNLAITQMDEMTQQNAALVEQAAAAAESMQEQAAALAQAVSVFKLNNYTALRTSHVNPVIQAVSTPAPTPAPALAPVPPVAKAVKTAVKIVPLKKAAAHKPATEKKSMQTESTDGWEEF</sequence>
<reference evidence="9" key="2">
    <citation type="submission" date="2020-09" db="EMBL/GenBank/DDBJ databases">
        <authorList>
            <person name="Sun Q."/>
            <person name="Zhou Y."/>
        </authorList>
    </citation>
    <scope>NUCLEOTIDE SEQUENCE</scope>
    <source>
        <strain evidence="9">CGMCC 1.10998</strain>
    </source>
</reference>
<dbReference type="InterPro" id="IPR051310">
    <property type="entry name" value="MCP_chemotaxis"/>
</dbReference>
<evidence type="ECO:0000256" key="3">
    <source>
        <dbReference type="PROSITE-ProRule" id="PRU00284"/>
    </source>
</evidence>
<dbReference type="RefSeq" id="WP_188565763.1">
    <property type="nucleotide sequence ID" value="NZ_BMED01000002.1"/>
</dbReference>
<feature type="region of interest" description="Disordered" evidence="5">
    <location>
        <begin position="275"/>
        <end position="304"/>
    </location>
</feature>
<reference evidence="9" key="1">
    <citation type="journal article" date="2014" name="Int. J. Syst. Evol. Microbiol.">
        <title>Complete genome sequence of Corynebacterium casei LMG S-19264T (=DSM 44701T), isolated from a smear-ripened cheese.</title>
        <authorList>
            <consortium name="US DOE Joint Genome Institute (JGI-PGF)"/>
            <person name="Walter F."/>
            <person name="Albersmeier A."/>
            <person name="Kalinowski J."/>
            <person name="Ruckert C."/>
        </authorList>
    </citation>
    <scope>NUCLEOTIDE SEQUENCE</scope>
    <source>
        <strain evidence="9">CGMCC 1.10998</strain>
    </source>
</reference>
<dbReference type="CDD" id="cd06225">
    <property type="entry name" value="HAMP"/>
    <property type="match status" value="1"/>
</dbReference>
<comment type="caution">
    <text evidence="9">The sequence shown here is derived from an EMBL/GenBank/DDBJ whole genome shotgun (WGS) entry which is preliminary data.</text>
</comment>
<dbReference type="PANTHER" id="PTHR43531">
    <property type="entry name" value="PROTEIN ICFG"/>
    <property type="match status" value="1"/>
</dbReference>
<dbReference type="PANTHER" id="PTHR43531:SF14">
    <property type="entry name" value="METHYL-ACCEPTING CHEMOTAXIS PROTEIN I-RELATED"/>
    <property type="match status" value="1"/>
</dbReference>
<dbReference type="Gene3D" id="1.10.287.950">
    <property type="entry name" value="Methyl-accepting chemotaxis protein"/>
    <property type="match status" value="1"/>
</dbReference>
<dbReference type="Pfam" id="PF00672">
    <property type="entry name" value="HAMP"/>
    <property type="match status" value="1"/>
</dbReference>
<feature type="transmembrane region" description="Helical" evidence="6">
    <location>
        <begin position="191"/>
        <end position="210"/>
    </location>
</feature>
<evidence type="ECO:0000259" key="8">
    <source>
        <dbReference type="PROSITE" id="PS50885"/>
    </source>
</evidence>
<dbReference type="Pfam" id="PF12729">
    <property type="entry name" value="4HB_MCP_1"/>
    <property type="match status" value="1"/>
</dbReference>